<feature type="compositionally biased region" description="Basic and acidic residues" evidence="5">
    <location>
        <begin position="331"/>
        <end position="351"/>
    </location>
</feature>
<feature type="compositionally biased region" description="Basic and acidic residues" evidence="5">
    <location>
        <begin position="32"/>
        <end position="51"/>
    </location>
</feature>
<organism evidence="7 8">
    <name type="scientific">Phrynocephalus forsythii</name>
    <dbReference type="NCBI Taxonomy" id="171643"/>
    <lineage>
        <taxon>Eukaryota</taxon>
        <taxon>Metazoa</taxon>
        <taxon>Chordata</taxon>
        <taxon>Craniata</taxon>
        <taxon>Vertebrata</taxon>
        <taxon>Euteleostomi</taxon>
        <taxon>Lepidosauria</taxon>
        <taxon>Squamata</taxon>
        <taxon>Bifurcata</taxon>
        <taxon>Unidentata</taxon>
        <taxon>Episquamata</taxon>
        <taxon>Toxicofera</taxon>
        <taxon>Iguania</taxon>
        <taxon>Acrodonta</taxon>
        <taxon>Agamidae</taxon>
        <taxon>Agaminae</taxon>
        <taxon>Phrynocephalus</taxon>
    </lineage>
</organism>
<feature type="domain" description="LIM zinc-binding" evidence="6">
    <location>
        <begin position="647"/>
        <end position="709"/>
    </location>
</feature>
<keyword evidence="2 4" id="KW-0862">Zinc</keyword>
<feature type="compositionally biased region" description="Basic and acidic residues" evidence="5">
    <location>
        <begin position="400"/>
        <end position="412"/>
    </location>
</feature>
<evidence type="ECO:0000313" key="8">
    <source>
        <dbReference type="Proteomes" id="UP001142489"/>
    </source>
</evidence>
<feature type="compositionally biased region" description="Basic and acidic residues" evidence="5">
    <location>
        <begin position="358"/>
        <end position="372"/>
    </location>
</feature>
<dbReference type="AlphaFoldDB" id="A0A9Q1ATZ0"/>
<dbReference type="OrthoDB" id="8909291at2759"/>
<keyword evidence="8" id="KW-1185">Reference proteome</keyword>
<evidence type="ECO:0000256" key="1">
    <source>
        <dbReference type="ARBA" id="ARBA00022723"/>
    </source>
</evidence>
<feature type="region of interest" description="Disordered" evidence="5">
    <location>
        <begin position="166"/>
        <end position="202"/>
    </location>
</feature>
<name>A0A9Q1ATZ0_9SAUR</name>
<dbReference type="GO" id="GO:0046872">
    <property type="term" value="F:metal ion binding"/>
    <property type="evidence" value="ECO:0007669"/>
    <property type="project" value="UniProtKB-KW"/>
</dbReference>
<feature type="region of interest" description="Disordered" evidence="5">
    <location>
        <begin position="235"/>
        <end position="433"/>
    </location>
</feature>
<feature type="compositionally biased region" description="Low complexity" evidence="5">
    <location>
        <begin position="96"/>
        <end position="112"/>
    </location>
</feature>
<dbReference type="EMBL" id="JAPFRF010000015">
    <property type="protein sequence ID" value="KAJ7310281.1"/>
    <property type="molecule type" value="Genomic_DNA"/>
</dbReference>
<evidence type="ECO:0000259" key="6">
    <source>
        <dbReference type="PROSITE" id="PS50023"/>
    </source>
</evidence>
<evidence type="ECO:0000256" key="5">
    <source>
        <dbReference type="SAM" id="MobiDB-lite"/>
    </source>
</evidence>
<dbReference type="SMART" id="SM00132">
    <property type="entry name" value="LIM"/>
    <property type="match status" value="1"/>
</dbReference>
<dbReference type="PANTHER" id="PTHR15468:SF2">
    <property type="entry name" value="ZINC FINGER PROTEIN 185"/>
    <property type="match status" value="1"/>
</dbReference>
<feature type="compositionally biased region" description="Polar residues" evidence="5">
    <location>
        <begin position="52"/>
        <end position="62"/>
    </location>
</feature>
<dbReference type="InterPro" id="IPR001781">
    <property type="entry name" value="Znf_LIM"/>
</dbReference>
<dbReference type="PROSITE" id="PS50023">
    <property type="entry name" value="LIM_DOMAIN_2"/>
    <property type="match status" value="1"/>
</dbReference>
<dbReference type="CDD" id="cd08368">
    <property type="entry name" value="LIM"/>
    <property type="match status" value="1"/>
</dbReference>
<keyword evidence="1 4" id="KW-0479">Metal-binding</keyword>
<feature type="compositionally biased region" description="Polar residues" evidence="5">
    <location>
        <begin position="513"/>
        <end position="529"/>
    </location>
</feature>
<dbReference type="PROSITE" id="PS00478">
    <property type="entry name" value="LIM_DOMAIN_1"/>
    <property type="match status" value="1"/>
</dbReference>
<keyword evidence="3 4" id="KW-0440">LIM domain</keyword>
<dbReference type="Proteomes" id="UP001142489">
    <property type="component" value="Unassembled WGS sequence"/>
</dbReference>
<evidence type="ECO:0000256" key="3">
    <source>
        <dbReference type="ARBA" id="ARBA00023038"/>
    </source>
</evidence>
<feature type="region of interest" description="Disordered" evidence="5">
    <location>
        <begin position="506"/>
        <end position="529"/>
    </location>
</feature>
<reference evidence="7" key="1">
    <citation type="journal article" date="2023" name="DNA Res.">
        <title>Chromosome-level genome assembly of Phrynocephalus forsythii using third-generation DNA sequencing and Hi-C analysis.</title>
        <authorList>
            <person name="Qi Y."/>
            <person name="Zhao W."/>
            <person name="Zhao Y."/>
            <person name="Niu C."/>
            <person name="Cao S."/>
            <person name="Zhang Y."/>
        </authorList>
    </citation>
    <scope>NUCLEOTIDE SEQUENCE</scope>
    <source>
        <tissue evidence="7">Muscle</tissue>
    </source>
</reference>
<dbReference type="Gene3D" id="2.10.110.10">
    <property type="entry name" value="Cysteine Rich Protein"/>
    <property type="match status" value="1"/>
</dbReference>
<evidence type="ECO:0000256" key="2">
    <source>
        <dbReference type="ARBA" id="ARBA00022833"/>
    </source>
</evidence>
<gene>
    <name evidence="7" type="ORF">JRQ81_007181</name>
</gene>
<accession>A0A9Q1ATZ0</accession>
<feature type="region of interest" description="Disordered" evidence="5">
    <location>
        <begin position="447"/>
        <end position="475"/>
    </location>
</feature>
<evidence type="ECO:0000256" key="4">
    <source>
        <dbReference type="PROSITE-ProRule" id="PRU00125"/>
    </source>
</evidence>
<dbReference type="PANTHER" id="PTHR15468">
    <property type="entry name" value="ZNF185"/>
    <property type="match status" value="1"/>
</dbReference>
<feature type="compositionally biased region" description="Polar residues" evidence="5">
    <location>
        <begin position="242"/>
        <end position="262"/>
    </location>
</feature>
<proteinExistence type="predicted"/>
<feature type="region of interest" description="Disordered" evidence="5">
    <location>
        <begin position="32"/>
        <end position="152"/>
    </location>
</feature>
<feature type="compositionally biased region" description="Polar residues" evidence="5">
    <location>
        <begin position="269"/>
        <end position="310"/>
    </location>
</feature>
<dbReference type="InterPro" id="IPR052621">
    <property type="entry name" value="Cell_Prolif/Cornif_Regul"/>
</dbReference>
<protein>
    <recommendedName>
        <fullName evidence="6">LIM zinc-binding domain-containing protein</fullName>
    </recommendedName>
</protein>
<sequence length="709" mass="78887">MLSLSAAKDGVILPSEEDRKRIITQMKVRTTLKGDKSWIQQRRSDSEDEQNHSTLYSPQRTRTGAGISPASQQTLPSNDRVASTEHSSQREPLSPPALKSPSKKSPTTPAPSGYLIRGVFMKTVDKTSPSNPTSNGSQKSPKMASLPRFSQGYKMTTDEYKKLAPYNIKREISDPGEVEPSVSPDEQKKRTEAASSVLRRTANRERSYVLSAAKKSNGGPSQEGLPLVARRIVEEDDVAPRSRSQTMPASAWFNSRGKSNTNGERRATGGTTWNESKIASVAPSTSIDTTTSRSQTSKPYEESSYSTFNHLESPVASEKHDRNSQTTPCAETRRVLFSDESRSTSRHRTEVADSTAEMYHRSKIEEAPHDTEFGSPRAQSFTRNSKDEDDLPGVRYHVPIHLDNDREADSKKTISGFEQKSPREEAYESPSDNEYKKVEAYLAKSSSVSMESGIATPESSQGEAGSDPDTARAVPYGTPEVSLRIPSYPDNPDPNFPMRDRCHSATLSHRGHQTNNTTRSSQTGLGTPSYRYNQRYNTNMLETSHGRASHHGNQASCFGSGVCSPFRDGPMSGSPRSHRMPFYKDTCDRDNKSKGLLFVKESVNSTELSSSPRYNSRSLVDLSELEKISRSSASYLNSSPLKRTPEDLCTYCGREIRNCAKITIDNLKICCHEYCFRCGICHKPMGDLLDKIFIHRDIVHCDKCYEKLF</sequence>
<feature type="compositionally biased region" description="Polar residues" evidence="5">
    <location>
        <begin position="126"/>
        <end position="140"/>
    </location>
</feature>
<feature type="compositionally biased region" description="Polar residues" evidence="5">
    <location>
        <begin position="69"/>
        <end position="86"/>
    </location>
</feature>
<comment type="caution">
    <text evidence="7">The sequence shown here is derived from an EMBL/GenBank/DDBJ whole genome shotgun (WGS) entry which is preliminary data.</text>
</comment>
<evidence type="ECO:0000313" key="7">
    <source>
        <dbReference type="EMBL" id="KAJ7310281.1"/>
    </source>
</evidence>